<comment type="caution">
    <text evidence="1">The sequence shown here is derived from an EMBL/GenBank/DDBJ whole genome shotgun (WGS) entry which is preliminary data.</text>
</comment>
<keyword evidence="2" id="KW-1185">Reference proteome</keyword>
<dbReference type="Proteomes" id="UP001369736">
    <property type="component" value="Unassembled WGS sequence"/>
</dbReference>
<gene>
    <name evidence="1" type="ORF">WCD58_25815</name>
</gene>
<evidence type="ECO:0000313" key="1">
    <source>
        <dbReference type="EMBL" id="MEJ2864599.1"/>
    </source>
</evidence>
<evidence type="ECO:0000313" key="2">
    <source>
        <dbReference type="Proteomes" id="UP001369736"/>
    </source>
</evidence>
<proteinExistence type="predicted"/>
<accession>A0ABU8MCH3</accession>
<reference evidence="1 2" key="1">
    <citation type="submission" date="2024-03" db="EMBL/GenBank/DDBJ databases">
        <title>Actinomycetospora sp. OC33-EN07, a novel actinomycete isolated from wild orchid (Aerides multiflora).</title>
        <authorList>
            <person name="Suriyachadkun C."/>
        </authorList>
    </citation>
    <scope>NUCLEOTIDE SEQUENCE [LARGE SCALE GENOMIC DNA]</scope>
    <source>
        <strain evidence="1 2">OC33-EN07</strain>
    </source>
</reference>
<protein>
    <submittedName>
        <fullName evidence="1">Uncharacterized protein</fullName>
    </submittedName>
</protein>
<sequence>MPYLLSVVVVLVALVGLGLVVAALLGPVKRFVLVSGVAREQIGQDVGLITARVAALKVRLAERRA</sequence>
<organism evidence="1 2">
    <name type="scientific">Actinomycetospora flava</name>
    <dbReference type="NCBI Taxonomy" id="3129232"/>
    <lineage>
        <taxon>Bacteria</taxon>
        <taxon>Bacillati</taxon>
        <taxon>Actinomycetota</taxon>
        <taxon>Actinomycetes</taxon>
        <taxon>Pseudonocardiales</taxon>
        <taxon>Pseudonocardiaceae</taxon>
        <taxon>Actinomycetospora</taxon>
    </lineage>
</organism>
<name>A0ABU8MCH3_9PSEU</name>
<dbReference type="EMBL" id="JBBEGM010000013">
    <property type="protein sequence ID" value="MEJ2864599.1"/>
    <property type="molecule type" value="Genomic_DNA"/>
</dbReference>
<dbReference type="RefSeq" id="WP_337705971.1">
    <property type="nucleotide sequence ID" value="NZ_JBBEGM010000013.1"/>
</dbReference>